<evidence type="ECO:0000313" key="3">
    <source>
        <dbReference type="Proteomes" id="UP000198802"/>
    </source>
</evidence>
<dbReference type="Proteomes" id="UP000198802">
    <property type="component" value="Unassembled WGS sequence"/>
</dbReference>
<accession>A0A0S4QW80</accession>
<keyword evidence="3" id="KW-1185">Reference proteome</keyword>
<gene>
    <name evidence="2" type="ORF">Ga0074812_13162</name>
</gene>
<dbReference type="RefSeq" id="WP_091284062.1">
    <property type="nucleotide sequence ID" value="NZ_FAOZ01000031.1"/>
</dbReference>
<protein>
    <submittedName>
        <fullName evidence="2">TniQ protein</fullName>
    </submittedName>
</protein>
<dbReference type="AlphaFoldDB" id="A0A0S4QW80"/>
<evidence type="ECO:0000313" key="2">
    <source>
        <dbReference type="EMBL" id="CUU59763.1"/>
    </source>
</evidence>
<organism evidence="2 3">
    <name type="scientific">Parafrankia irregularis</name>
    <dbReference type="NCBI Taxonomy" id="795642"/>
    <lineage>
        <taxon>Bacteria</taxon>
        <taxon>Bacillati</taxon>
        <taxon>Actinomycetota</taxon>
        <taxon>Actinomycetes</taxon>
        <taxon>Frankiales</taxon>
        <taxon>Frankiaceae</taxon>
        <taxon>Parafrankia</taxon>
    </lineage>
</organism>
<name>A0A0S4QW80_9ACTN</name>
<dbReference type="EMBL" id="FAOZ01000031">
    <property type="protein sequence ID" value="CUU59763.1"/>
    <property type="molecule type" value="Genomic_DNA"/>
</dbReference>
<proteinExistence type="predicted"/>
<evidence type="ECO:0000256" key="1">
    <source>
        <dbReference type="SAM" id="MobiDB-lite"/>
    </source>
</evidence>
<sequence>MTADTRLPRPLPIRPRPIAGESPAAYVRRLANANHLRPGYLRRLLDGGPGHDTTIRMDWLAALADRSLPALQRALANPHRRQARKPELFAAIRHDAQNRRLSMRALAERHGVHRRTVRQALDSPTPPPRKKLPPRGSRLDSLKPAIDAMLREDNPDPPRKIKQIYDQLRDQNPDAEITYSVVRLYVWDHLE</sequence>
<feature type="region of interest" description="Disordered" evidence="1">
    <location>
        <begin position="112"/>
        <end position="140"/>
    </location>
</feature>
<reference evidence="3" key="1">
    <citation type="submission" date="2015-11" db="EMBL/GenBank/DDBJ databases">
        <authorList>
            <person name="Varghese N."/>
        </authorList>
    </citation>
    <scope>NUCLEOTIDE SEQUENCE [LARGE SCALE GENOMIC DNA]</scope>
    <source>
        <strain evidence="3">DSM 45899</strain>
    </source>
</reference>